<dbReference type="InterPro" id="IPR034718">
    <property type="entry name" value="RlpA"/>
</dbReference>
<feature type="signal peptide" evidence="3">
    <location>
        <begin position="1"/>
        <end position="22"/>
    </location>
</feature>
<dbReference type="PANTHER" id="PTHR34183">
    <property type="entry name" value="ENDOLYTIC PEPTIDOGLYCAN TRANSGLYCOSYLASE RLPA"/>
    <property type="match status" value="1"/>
</dbReference>
<name>A0A1H0IU06_9HYPH</name>
<keyword evidence="1 3" id="KW-0456">Lyase</keyword>
<dbReference type="InterPro" id="IPR009009">
    <property type="entry name" value="RlpA-like_DPBB"/>
</dbReference>
<evidence type="ECO:0000256" key="4">
    <source>
        <dbReference type="RuleBase" id="RU003495"/>
    </source>
</evidence>
<protein>
    <recommendedName>
        <fullName evidence="3">Endolytic peptidoglycan transglycosylase RlpA</fullName>
        <ecNumber evidence="3">4.2.2.-</ecNumber>
    </recommendedName>
</protein>
<dbReference type="HAMAP" id="MF_02071">
    <property type="entry name" value="RlpA"/>
    <property type="match status" value="1"/>
</dbReference>
<dbReference type="Pfam" id="PF03330">
    <property type="entry name" value="DPBB_1"/>
    <property type="match status" value="1"/>
</dbReference>
<dbReference type="PANTHER" id="PTHR34183:SF8">
    <property type="entry name" value="ENDOLYTIC PEPTIDOGLYCAN TRANSGLYCOSYLASE RLPA-RELATED"/>
    <property type="match status" value="1"/>
</dbReference>
<keyword evidence="7" id="KW-1185">Reference proteome</keyword>
<keyword evidence="6" id="KW-0449">Lipoprotein</keyword>
<evidence type="ECO:0000313" key="7">
    <source>
        <dbReference type="Proteomes" id="UP000198793"/>
    </source>
</evidence>
<comment type="function">
    <text evidence="3">Lytic transglycosylase with a strong preference for naked glycan strands that lack stem peptides.</text>
</comment>
<dbReference type="NCBIfam" id="TIGR00413">
    <property type="entry name" value="rlpA"/>
    <property type="match status" value="1"/>
</dbReference>
<dbReference type="InterPro" id="IPR036908">
    <property type="entry name" value="RlpA-like_sf"/>
</dbReference>
<evidence type="ECO:0000256" key="1">
    <source>
        <dbReference type="ARBA" id="ARBA00023239"/>
    </source>
</evidence>
<evidence type="ECO:0000256" key="3">
    <source>
        <dbReference type="HAMAP-Rule" id="MF_02071"/>
    </source>
</evidence>
<comment type="similarity">
    <text evidence="3 4">Belongs to the RlpA family.</text>
</comment>
<feature type="chain" id="PRO_5011801370" description="Endolytic peptidoglycan transglycosylase RlpA" evidence="3">
    <location>
        <begin position="23"/>
        <end position="126"/>
    </location>
</feature>
<proteinExistence type="inferred from homology"/>
<dbReference type="CDD" id="cd22268">
    <property type="entry name" value="DPBB_RlpA-like"/>
    <property type="match status" value="1"/>
</dbReference>
<dbReference type="Gene3D" id="2.40.40.10">
    <property type="entry name" value="RlpA-like domain"/>
    <property type="match status" value="1"/>
</dbReference>
<gene>
    <name evidence="3" type="primary">rlpA</name>
    <name evidence="6" type="ORF">SAMN05192530_105320</name>
</gene>
<organism evidence="6 7">
    <name type="scientific">Aureimonas jatrophae</name>
    <dbReference type="NCBI Taxonomy" id="1166073"/>
    <lineage>
        <taxon>Bacteria</taxon>
        <taxon>Pseudomonadati</taxon>
        <taxon>Pseudomonadota</taxon>
        <taxon>Alphaproteobacteria</taxon>
        <taxon>Hyphomicrobiales</taxon>
        <taxon>Aurantimonadaceae</taxon>
        <taxon>Aureimonas</taxon>
    </lineage>
</organism>
<dbReference type="GO" id="GO:0008932">
    <property type="term" value="F:lytic endotransglycosylase activity"/>
    <property type="evidence" value="ECO:0007669"/>
    <property type="project" value="UniProtKB-UniRule"/>
</dbReference>
<dbReference type="GO" id="GO:0071555">
    <property type="term" value="P:cell wall organization"/>
    <property type="evidence" value="ECO:0007669"/>
    <property type="project" value="UniProtKB-KW"/>
</dbReference>
<dbReference type="SUPFAM" id="SSF50685">
    <property type="entry name" value="Barwin-like endoglucanases"/>
    <property type="match status" value="1"/>
</dbReference>
<dbReference type="Proteomes" id="UP000198793">
    <property type="component" value="Unassembled WGS sequence"/>
</dbReference>
<reference evidence="6 7" key="1">
    <citation type="submission" date="2016-10" db="EMBL/GenBank/DDBJ databases">
        <authorList>
            <person name="de Groot N.N."/>
        </authorList>
    </citation>
    <scope>NUCLEOTIDE SEQUENCE [LARGE SCALE GENOMIC DNA]</scope>
    <source>
        <strain evidence="7">L7-484,KACC 16230,DSM 25025</strain>
    </source>
</reference>
<dbReference type="InterPro" id="IPR012997">
    <property type="entry name" value="RplA"/>
</dbReference>
<dbReference type="GO" id="GO:0000270">
    <property type="term" value="P:peptidoglycan metabolic process"/>
    <property type="evidence" value="ECO:0007669"/>
    <property type="project" value="UniProtKB-UniRule"/>
</dbReference>
<feature type="domain" description="RlpA-like protein double-psi beta-barrel" evidence="5">
    <location>
        <begin position="27"/>
        <end position="114"/>
    </location>
</feature>
<dbReference type="EC" id="4.2.2.-" evidence="3"/>
<evidence type="ECO:0000256" key="2">
    <source>
        <dbReference type="ARBA" id="ARBA00023316"/>
    </source>
</evidence>
<dbReference type="STRING" id="1166073.SAMN05192530_105320"/>
<evidence type="ECO:0000313" key="6">
    <source>
        <dbReference type="EMBL" id="SDO34531.1"/>
    </source>
</evidence>
<dbReference type="EMBL" id="FNIT01000005">
    <property type="protein sequence ID" value="SDO34531.1"/>
    <property type="molecule type" value="Genomic_DNA"/>
</dbReference>
<dbReference type="AlphaFoldDB" id="A0A1H0IU06"/>
<evidence type="ECO:0000259" key="5">
    <source>
        <dbReference type="Pfam" id="PF03330"/>
    </source>
</evidence>
<sequence length="126" mass="12848" precursor="true">MTIAAAAVVFTGFVAHSGSAEAAGGKTTCGRASWYALTSRTASGERMNPMAMTAAHKTLPLGSKVKVTNLNNNRSVVVRINDRGPFVKGRMIDLSKGAAGKLGFIGAGHARVQIEPADGSGTGDCA</sequence>
<dbReference type="OrthoDB" id="9779128at2"/>
<keyword evidence="2 3" id="KW-0961">Cell wall biogenesis/degradation</keyword>
<keyword evidence="3" id="KW-0732">Signal</keyword>
<accession>A0A1H0IU06</accession>